<dbReference type="PANTHER" id="PTHR33360">
    <property type="entry name" value="TRANSPOSASE FOR INSERTION SEQUENCE ELEMENT IS200"/>
    <property type="match status" value="1"/>
</dbReference>
<keyword evidence="3" id="KW-1185">Reference proteome</keyword>
<proteinExistence type="predicted"/>
<evidence type="ECO:0000313" key="2">
    <source>
        <dbReference type="EMBL" id="GAA4320224.1"/>
    </source>
</evidence>
<dbReference type="SMART" id="SM01321">
    <property type="entry name" value="Y1_Tnp"/>
    <property type="match status" value="1"/>
</dbReference>
<evidence type="ECO:0000313" key="3">
    <source>
        <dbReference type="Proteomes" id="UP001501725"/>
    </source>
</evidence>
<feature type="domain" description="Transposase IS200-like" evidence="1">
    <location>
        <begin position="5"/>
        <end position="118"/>
    </location>
</feature>
<dbReference type="PANTHER" id="PTHR33360:SF2">
    <property type="entry name" value="TRANSPOSASE FOR INSERTION SEQUENCE ELEMENT IS200"/>
    <property type="match status" value="1"/>
</dbReference>
<comment type="caution">
    <text evidence="2">The sequence shown here is derived from an EMBL/GenBank/DDBJ whole genome shotgun (WGS) entry which is preliminary data.</text>
</comment>
<dbReference type="SUPFAM" id="SSF143422">
    <property type="entry name" value="Transposase IS200-like"/>
    <property type="match status" value="1"/>
</dbReference>
<name>A0ABP8GAB6_9BACT</name>
<sequence length="138" mass="15817">MSHTLNHAWFHVVWSTKQRAPLIDTSCERLLYPYLEQRFEEQRCRLIALNGMPDHVHALVAPCLERAPSSIMQHVKGASAFWLNRKVGKKEFAWQTGYALFTVSPDAVKSVARYIERPKEHHRGIGLADELAQLAIQV</sequence>
<accession>A0ABP8GAB6</accession>
<dbReference type="Proteomes" id="UP001501725">
    <property type="component" value="Unassembled WGS sequence"/>
</dbReference>
<dbReference type="RefSeq" id="WP_345253145.1">
    <property type="nucleotide sequence ID" value="NZ_BAABGY010000002.1"/>
</dbReference>
<dbReference type="InterPro" id="IPR036515">
    <property type="entry name" value="Transposase_17_sf"/>
</dbReference>
<organism evidence="2 3">
    <name type="scientific">Flaviaesturariibacter amylovorans</name>
    <dbReference type="NCBI Taxonomy" id="1084520"/>
    <lineage>
        <taxon>Bacteria</taxon>
        <taxon>Pseudomonadati</taxon>
        <taxon>Bacteroidota</taxon>
        <taxon>Chitinophagia</taxon>
        <taxon>Chitinophagales</taxon>
        <taxon>Chitinophagaceae</taxon>
        <taxon>Flaviaestuariibacter</taxon>
    </lineage>
</organism>
<dbReference type="Gene3D" id="3.30.70.1290">
    <property type="entry name" value="Transposase IS200-like"/>
    <property type="match status" value="1"/>
</dbReference>
<dbReference type="InterPro" id="IPR002686">
    <property type="entry name" value="Transposase_17"/>
</dbReference>
<dbReference type="EMBL" id="BAABGY010000002">
    <property type="protein sequence ID" value="GAA4320224.1"/>
    <property type="molecule type" value="Genomic_DNA"/>
</dbReference>
<reference evidence="3" key="1">
    <citation type="journal article" date="2019" name="Int. J. Syst. Evol. Microbiol.">
        <title>The Global Catalogue of Microorganisms (GCM) 10K type strain sequencing project: providing services to taxonomists for standard genome sequencing and annotation.</title>
        <authorList>
            <consortium name="The Broad Institute Genomics Platform"/>
            <consortium name="The Broad Institute Genome Sequencing Center for Infectious Disease"/>
            <person name="Wu L."/>
            <person name="Ma J."/>
        </authorList>
    </citation>
    <scope>NUCLEOTIDE SEQUENCE [LARGE SCALE GENOMIC DNA]</scope>
    <source>
        <strain evidence="3">JCM 17919</strain>
    </source>
</reference>
<dbReference type="Pfam" id="PF01797">
    <property type="entry name" value="Y1_Tnp"/>
    <property type="match status" value="1"/>
</dbReference>
<dbReference type="NCBIfam" id="NF033573">
    <property type="entry name" value="transpos_IS200"/>
    <property type="match status" value="1"/>
</dbReference>
<protein>
    <recommendedName>
        <fullName evidence="1">Transposase IS200-like domain-containing protein</fullName>
    </recommendedName>
</protein>
<evidence type="ECO:0000259" key="1">
    <source>
        <dbReference type="SMART" id="SM01321"/>
    </source>
</evidence>
<gene>
    <name evidence="2" type="ORF">GCM10023184_05320</name>
</gene>